<dbReference type="PANTHER" id="PTHR12176:SF78">
    <property type="entry name" value="EEF1A LYSINE AND N-TERMINAL METHYLTRANSFERASE"/>
    <property type="match status" value="1"/>
</dbReference>
<accession>A0A210PU29</accession>
<keyword evidence="7" id="KW-1185">Reference proteome</keyword>
<evidence type="ECO:0000313" key="7">
    <source>
        <dbReference type="Proteomes" id="UP000242188"/>
    </source>
</evidence>
<dbReference type="STRING" id="6573.A0A210PU29"/>
<evidence type="ECO:0000256" key="3">
    <source>
        <dbReference type="ARBA" id="ARBA00022679"/>
    </source>
</evidence>
<reference evidence="6 7" key="1">
    <citation type="journal article" date="2017" name="Nat. Ecol. Evol.">
        <title>Scallop genome provides insights into evolution of bilaterian karyotype and development.</title>
        <authorList>
            <person name="Wang S."/>
            <person name="Zhang J."/>
            <person name="Jiao W."/>
            <person name="Li J."/>
            <person name="Xun X."/>
            <person name="Sun Y."/>
            <person name="Guo X."/>
            <person name="Huan P."/>
            <person name="Dong B."/>
            <person name="Zhang L."/>
            <person name="Hu X."/>
            <person name="Sun X."/>
            <person name="Wang J."/>
            <person name="Zhao C."/>
            <person name="Wang Y."/>
            <person name="Wang D."/>
            <person name="Huang X."/>
            <person name="Wang R."/>
            <person name="Lv J."/>
            <person name="Li Y."/>
            <person name="Zhang Z."/>
            <person name="Liu B."/>
            <person name="Lu W."/>
            <person name="Hui Y."/>
            <person name="Liang J."/>
            <person name="Zhou Z."/>
            <person name="Hou R."/>
            <person name="Li X."/>
            <person name="Liu Y."/>
            <person name="Li H."/>
            <person name="Ning X."/>
            <person name="Lin Y."/>
            <person name="Zhao L."/>
            <person name="Xing Q."/>
            <person name="Dou J."/>
            <person name="Li Y."/>
            <person name="Mao J."/>
            <person name="Guo H."/>
            <person name="Dou H."/>
            <person name="Li T."/>
            <person name="Mu C."/>
            <person name="Jiang W."/>
            <person name="Fu Q."/>
            <person name="Fu X."/>
            <person name="Miao Y."/>
            <person name="Liu J."/>
            <person name="Yu Q."/>
            <person name="Li R."/>
            <person name="Liao H."/>
            <person name="Li X."/>
            <person name="Kong Y."/>
            <person name="Jiang Z."/>
            <person name="Chourrout D."/>
            <person name="Li R."/>
            <person name="Bao Z."/>
        </authorList>
    </citation>
    <scope>NUCLEOTIDE SEQUENCE [LARGE SCALE GENOMIC DNA]</scope>
    <source>
        <strain evidence="6 7">PY_sf001</strain>
    </source>
</reference>
<keyword evidence="3 6" id="KW-0808">Transferase</keyword>
<dbReference type="GO" id="GO:0032259">
    <property type="term" value="P:methylation"/>
    <property type="evidence" value="ECO:0007669"/>
    <property type="project" value="UniProtKB-KW"/>
</dbReference>
<dbReference type="InterPro" id="IPR029063">
    <property type="entry name" value="SAM-dependent_MTases_sf"/>
</dbReference>
<keyword evidence="2 6" id="KW-0489">Methyltransferase</keyword>
<dbReference type="SUPFAM" id="SSF53335">
    <property type="entry name" value="S-adenosyl-L-methionine-dependent methyltransferases"/>
    <property type="match status" value="2"/>
</dbReference>
<dbReference type="OrthoDB" id="411785at2759"/>
<dbReference type="CDD" id="cd02440">
    <property type="entry name" value="AdoMet_MTases"/>
    <property type="match status" value="1"/>
</dbReference>
<evidence type="ECO:0000256" key="2">
    <source>
        <dbReference type="ARBA" id="ARBA00022603"/>
    </source>
</evidence>
<organism evidence="6 7">
    <name type="scientific">Mizuhopecten yessoensis</name>
    <name type="common">Japanese scallop</name>
    <name type="synonym">Patinopecten yessoensis</name>
    <dbReference type="NCBI Taxonomy" id="6573"/>
    <lineage>
        <taxon>Eukaryota</taxon>
        <taxon>Metazoa</taxon>
        <taxon>Spiralia</taxon>
        <taxon>Lophotrochozoa</taxon>
        <taxon>Mollusca</taxon>
        <taxon>Bivalvia</taxon>
        <taxon>Autobranchia</taxon>
        <taxon>Pteriomorphia</taxon>
        <taxon>Pectinida</taxon>
        <taxon>Pectinoidea</taxon>
        <taxon>Pectinidae</taxon>
        <taxon>Mizuhopecten</taxon>
    </lineage>
</organism>
<dbReference type="GO" id="GO:0008757">
    <property type="term" value="F:S-adenosylmethionine-dependent methyltransferase activity"/>
    <property type="evidence" value="ECO:0007669"/>
    <property type="project" value="InterPro"/>
</dbReference>
<keyword evidence="4" id="KW-0511">Multifunctional enzyme</keyword>
<dbReference type="PANTHER" id="PTHR12176">
    <property type="entry name" value="SAM-DEPENDENT METHYLTRANSFERASE SUPERFAMILY PROTEIN"/>
    <property type="match status" value="1"/>
</dbReference>
<comment type="caution">
    <text evidence="6">The sequence shown here is derived from an EMBL/GenBank/DDBJ whole genome shotgun (WGS) entry which is preliminary data.</text>
</comment>
<dbReference type="FunFam" id="3.40.50.150:FF:000110">
    <property type="entry name" value="methyltransferase-like protein 13 isoform X1"/>
    <property type="match status" value="1"/>
</dbReference>
<proteinExistence type="inferred from homology"/>
<evidence type="ECO:0000256" key="1">
    <source>
        <dbReference type="ARBA" id="ARBA00008361"/>
    </source>
</evidence>
<dbReference type="Proteomes" id="UP000242188">
    <property type="component" value="Unassembled WGS sequence"/>
</dbReference>
<name>A0A210PU29_MIZYE</name>
<protein>
    <submittedName>
        <fullName evidence="6">Methyltransferase-like protein 13</fullName>
    </submittedName>
</protein>
<dbReference type="InterPro" id="IPR013216">
    <property type="entry name" value="Methyltransf_11"/>
</dbReference>
<comment type="similarity">
    <text evidence="1">Belongs to the methyltransferase superfamily.</text>
</comment>
<dbReference type="AlphaFoldDB" id="A0A210PU29"/>
<dbReference type="Pfam" id="PF08241">
    <property type="entry name" value="Methyltransf_11"/>
    <property type="match status" value="1"/>
</dbReference>
<dbReference type="Gene3D" id="3.40.50.150">
    <property type="entry name" value="Vaccinia Virus protein VP39"/>
    <property type="match status" value="2"/>
</dbReference>
<sequence length="679" mass="76942">MAGMNLLPRNHSEFHSPQYWDQFFQKRGTKAFEWYGEYPELCGILHKYIKPKDKLLMIGCGNSQLSENLYDVGYHNIINIDISDTVIRQMTDKNKKCRPDMKFVKMDVKKTDFLDGEFGVVLDKGTLDALMVDDSADVVADIDAMFTEIGRVLKQGGRYICISLLQDHIMNKVLQFFPDLGWPLRIHKVNTEDSENKDKEFNMPVFAVVLTKFKKLPNMKQILEVGASDDKVERMESTEKMQTVLKEMQYYALMRQQIKKREMVGEQVSLSLYSEVSLAPRYTLFIVDSADQKLANKFGIFIVPEGRETEWMFSTEEGRQQLSESAGFCRLVVITLNRAHTYETLDTIKSELSPHVLELAPPNFKSGSQVPYLSLGDQKGSRTVRYQGKSPTLGELVVEDVVTDPGQHRRRLVFTDSLPYCEARLKPEKKQKKGKNKAKETGKFLLDKNYLDCDYLTAMVAGLSFVTGTTDQAKECYLSDSKVLVIEGRNGGLPTFLHHNFPQMALTVLFPDTVMLQVATDWFSFLPDTIMQGHCDNPTTFISSSITQGLQVDAVVIDLDYLKSSLTMDSFLQESFLSDVKKLLSPNGVVVCKCQCDPKETKKTLLHKLSSSFPNIYSTDIEDTSYTVVIALMCDKNNADTLEAAMSNCKYLNNILGSKDKDIDIDLVQTMTDVTLFDP</sequence>
<evidence type="ECO:0000313" key="6">
    <source>
        <dbReference type="EMBL" id="OWF39956.1"/>
    </source>
</evidence>
<dbReference type="InterPro" id="IPR051419">
    <property type="entry name" value="Lys/N-term_MeTrsfase_sf"/>
</dbReference>
<feature type="domain" description="Methyltransferase type 11" evidence="5">
    <location>
        <begin position="56"/>
        <end position="161"/>
    </location>
</feature>
<evidence type="ECO:0000256" key="4">
    <source>
        <dbReference type="ARBA" id="ARBA00023268"/>
    </source>
</evidence>
<dbReference type="EMBL" id="NEDP02005494">
    <property type="protein sequence ID" value="OWF39956.1"/>
    <property type="molecule type" value="Genomic_DNA"/>
</dbReference>
<gene>
    <name evidence="6" type="ORF">KP79_PYT04288</name>
</gene>
<evidence type="ECO:0000259" key="5">
    <source>
        <dbReference type="Pfam" id="PF08241"/>
    </source>
</evidence>